<proteinExistence type="predicted"/>
<protein>
    <submittedName>
        <fullName evidence="1">Uncharacterized protein</fullName>
    </submittedName>
</protein>
<dbReference type="AlphaFoldDB" id="A0A561VSD5"/>
<evidence type="ECO:0000313" key="2">
    <source>
        <dbReference type="Proteomes" id="UP000320239"/>
    </source>
</evidence>
<gene>
    <name evidence="1" type="ORF">FHX34_104808</name>
</gene>
<name>A0A561VSD5_ACTTI</name>
<keyword evidence="2" id="KW-1185">Reference proteome</keyword>
<organism evidence="1 2">
    <name type="scientific">Actinoplanes teichomyceticus</name>
    <dbReference type="NCBI Taxonomy" id="1867"/>
    <lineage>
        <taxon>Bacteria</taxon>
        <taxon>Bacillati</taxon>
        <taxon>Actinomycetota</taxon>
        <taxon>Actinomycetes</taxon>
        <taxon>Micromonosporales</taxon>
        <taxon>Micromonosporaceae</taxon>
        <taxon>Actinoplanes</taxon>
    </lineage>
</organism>
<accession>A0A561VSD5</accession>
<comment type="caution">
    <text evidence="1">The sequence shown here is derived from an EMBL/GenBank/DDBJ whole genome shotgun (WGS) entry which is preliminary data.</text>
</comment>
<sequence>MNAHHTDDSAASPAAETKVWHFKAFPGTNETGCCETKFADLGPADRMTDDPSLVTCRGRTGPVA</sequence>
<evidence type="ECO:0000313" key="1">
    <source>
        <dbReference type="EMBL" id="TWG14508.1"/>
    </source>
</evidence>
<dbReference type="EMBL" id="VIWY01000004">
    <property type="protein sequence ID" value="TWG14508.1"/>
    <property type="molecule type" value="Genomic_DNA"/>
</dbReference>
<dbReference type="Proteomes" id="UP000320239">
    <property type="component" value="Unassembled WGS sequence"/>
</dbReference>
<reference evidence="1 2" key="1">
    <citation type="submission" date="2019-06" db="EMBL/GenBank/DDBJ databases">
        <title>Sequencing the genomes of 1000 actinobacteria strains.</title>
        <authorList>
            <person name="Klenk H.-P."/>
        </authorList>
    </citation>
    <scope>NUCLEOTIDE SEQUENCE [LARGE SCALE GENOMIC DNA]</scope>
    <source>
        <strain evidence="1 2">DSM 43866</strain>
    </source>
</reference>